<protein>
    <submittedName>
        <fullName evidence="1">CopY/TcrY family copper transport repressor</fullName>
    </submittedName>
</protein>
<reference evidence="1" key="1">
    <citation type="submission" date="2017-10" db="EMBL/GenBank/DDBJ databases">
        <title>Genome sequence of cellulolytic Lachnospiraceae bacterium XHS1971 isolated from hotspring sediment.</title>
        <authorList>
            <person name="Vasudevan G."/>
            <person name="Joshi A.J."/>
            <person name="Hivarkar S."/>
            <person name="Lanjekar V.B."/>
            <person name="Dhakephalkar P.K."/>
            <person name="Dagar S."/>
        </authorList>
    </citation>
    <scope>NUCLEOTIDE SEQUENCE</scope>
    <source>
        <strain evidence="1">XHS1971</strain>
    </source>
</reference>
<comment type="caution">
    <text evidence="1">The sequence shown here is derived from an EMBL/GenBank/DDBJ whole genome shotgun (WGS) entry which is preliminary data.</text>
</comment>
<sequence length="123" mass="14433">MMDKKITEAEWKIMRILWNHAPITLKEIIKELKREINWSNTTVRTLVVRLMEKEFIGADKTAANFKYYPLIDKGECQVKEAKNLINTVFEGSMEMLITAFDKKGKLSGKELEELKRIIDKIEE</sequence>
<keyword evidence="2" id="KW-1185">Reference proteome</keyword>
<gene>
    <name evidence="1" type="ORF">CS063_08380</name>
</gene>
<dbReference type="Proteomes" id="UP000224460">
    <property type="component" value="Unassembled WGS sequence"/>
</dbReference>
<proteinExistence type="predicted"/>
<organism evidence="1 2">
    <name type="scientific">Sporanaerobium hydrogeniformans</name>
    <dbReference type="NCBI Taxonomy" id="3072179"/>
    <lineage>
        <taxon>Bacteria</taxon>
        <taxon>Bacillati</taxon>
        <taxon>Bacillota</taxon>
        <taxon>Clostridia</taxon>
        <taxon>Lachnospirales</taxon>
        <taxon>Lachnospiraceae</taxon>
        <taxon>Sporanaerobium</taxon>
    </lineage>
</organism>
<dbReference type="EMBL" id="PEDL01000007">
    <property type="protein sequence ID" value="PHV70775.1"/>
    <property type="molecule type" value="Genomic_DNA"/>
</dbReference>
<name>A0AC61DCY4_9FIRM</name>
<accession>A0AC61DCY4</accession>
<evidence type="ECO:0000313" key="1">
    <source>
        <dbReference type="EMBL" id="PHV70775.1"/>
    </source>
</evidence>
<evidence type="ECO:0000313" key="2">
    <source>
        <dbReference type="Proteomes" id="UP000224460"/>
    </source>
</evidence>